<sequence>MRVNYLGPLCGGISHPALEGYDLTYFTPSCYLVEVSDEAGVEGPVIEGDVLVVDESRVAQHADLVVVEREGLRLFNSHRIGGQIRLIPPMDRSGSFPARQSDIRGVVVRQARRYGL</sequence>
<evidence type="ECO:0000313" key="2">
    <source>
        <dbReference type="Proteomes" id="UP000235547"/>
    </source>
</evidence>
<gene>
    <name evidence="1" type="ORF">C1H70_17375</name>
</gene>
<dbReference type="InterPro" id="IPR036286">
    <property type="entry name" value="LexA/Signal_pep-like_sf"/>
</dbReference>
<keyword evidence="2" id="KW-1185">Reference proteome</keyword>
<proteinExistence type="predicted"/>
<dbReference type="OrthoDB" id="6168027at2"/>
<dbReference type="Proteomes" id="UP000235547">
    <property type="component" value="Unassembled WGS sequence"/>
</dbReference>
<comment type="caution">
    <text evidence="1">The sequence shown here is derived from an EMBL/GenBank/DDBJ whole genome shotgun (WGS) entry which is preliminary data.</text>
</comment>
<dbReference type="EMBL" id="PNRG01000033">
    <property type="protein sequence ID" value="PMR78513.1"/>
    <property type="molecule type" value="Genomic_DNA"/>
</dbReference>
<accession>A0A2N7UDJ9</accession>
<protein>
    <recommendedName>
        <fullName evidence="3">Peptidase S24/S26A/S26B/S26C domain-containing protein</fullName>
    </recommendedName>
</protein>
<name>A0A2N7UDJ9_9GAMM</name>
<evidence type="ECO:0000313" key="1">
    <source>
        <dbReference type="EMBL" id="PMR78513.1"/>
    </source>
</evidence>
<organism evidence="1 2">
    <name type="scientific">Halomonas urumqiensis</name>
    <dbReference type="NCBI Taxonomy" id="1684789"/>
    <lineage>
        <taxon>Bacteria</taxon>
        <taxon>Pseudomonadati</taxon>
        <taxon>Pseudomonadota</taxon>
        <taxon>Gammaproteobacteria</taxon>
        <taxon>Oceanospirillales</taxon>
        <taxon>Halomonadaceae</taxon>
        <taxon>Halomonas</taxon>
    </lineage>
</organism>
<reference evidence="1 2" key="1">
    <citation type="submission" date="2018-01" db="EMBL/GenBank/DDBJ databases">
        <title>Halomonas endophytica sp. nov., isolated from storage liquid in the stems of Populus euphratica.</title>
        <authorList>
            <person name="Chen C."/>
        </authorList>
    </citation>
    <scope>NUCLEOTIDE SEQUENCE [LARGE SCALE GENOMIC DNA]</scope>
    <source>
        <strain evidence="1 2">BZ-SZ-XJ27</strain>
    </source>
</reference>
<dbReference type="RefSeq" id="WP_102589574.1">
    <property type="nucleotide sequence ID" value="NZ_BNAE01000001.1"/>
</dbReference>
<evidence type="ECO:0008006" key="3">
    <source>
        <dbReference type="Google" id="ProtNLM"/>
    </source>
</evidence>
<dbReference type="AlphaFoldDB" id="A0A2N7UDJ9"/>
<dbReference type="SUPFAM" id="SSF51306">
    <property type="entry name" value="LexA/Signal peptidase"/>
    <property type="match status" value="1"/>
</dbReference>